<dbReference type="Pfam" id="PF03752">
    <property type="entry name" value="ALF"/>
    <property type="match status" value="1"/>
</dbReference>
<keyword evidence="2" id="KW-1185">Reference proteome</keyword>
<reference evidence="1 2" key="1">
    <citation type="submission" date="2017-10" db="EMBL/GenBank/DDBJ databases">
        <title>Sequencing the genomes of 1000 actinobacteria strains.</title>
        <authorList>
            <person name="Klenk H.-P."/>
        </authorList>
    </citation>
    <scope>NUCLEOTIDE SEQUENCE [LARGE SCALE GENOMIC DNA]</scope>
    <source>
        <strain evidence="1 2">DSM 46092</strain>
    </source>
</reference>
<proteinExistence type="predicted"/>
<protein>
    <submittedName>
        <fullName evidence="1">Short repeat uncharacterized protein predicted to be involved in signal transduction</fullName>
    </submittedName>
</protein>
<dbReference type="AlphaFoldDB" id="A0A2A9FJN6"/>
<evidence type="ECO:0000313" key="1">
    <source>
        <dbReference type="EMBL" id="PFG50720.1"/>
    </source>
</evidence>
<comment type="caution">
    <text evidence="1">The sequence shown here is derived from an EMBL/GenBank/DDBJ whole genome shotgun (WGS) entry which is preliminary data.</text>
</comment>
<gene>
    <name evidence="1" type="ORF">ATK36_5967</name>
</gene>
<accession>A0A2A9FJN6</accession>
<evidence type="ECO:0000313" key="2">
    <source>
        <dbReference type="Proteomes" id="UP000243542"/>
    </source>
</evidence>
<dbReference type="Proteomes" id="UP000243542">
    <property type="component" value="Unassembled WGS sequence"/>
</dbReference>
<organism evidence="1 2">
    <name type="scientific">Amycolatopsis sulphurea</name>
    <dbReference type="NCBI Taxonomy" id="76022"/>
    <lineage>
        <taxon>Bacteria</taxon>
        <taxon>Bacillati</taxon>
        <taxon>Actinomycetota</taxon>
        <taxon>Actinomycetes</taxon>
        <taxon>Pseudonocardiales</taxon>
        <taxon>Pseudonocardiaceae</taxon>
        <taxon>Amycolatopsis</taxon>
    </lineage>
</organism>
<dbReference type="RefSeq" id="WP_245915292.1">
    <property type="nucleotide sequence ID" value="NZ_JBIAKZ010000033.1"/>
</dbReference>
<name>A0A2A9FJN6_9PSEU</name>
<sequence>MRTPDGEAALKAFVLTGFSGAQQRALQNVARNRDFAQRVLASFSAAYSPRVHEAADRALRGTDADREAFARTGFAEARTLDMRDREADEAHRQVIAQAERDFVVSLAQKDPGEQVRLAAQHALRQGSTDADIREFYATGWMAAAELDIEFFRQHSQEAGMRYLALIPGLIADAQEAEKEALAAGGAAAAQARAVAARAWTRAKDEADAARIAWETEQLRCVEQARYWQSVVDRYSGKTDPIWVSITGAADKNRTVWTGEDAFASGQSGHWAEVSSRAQAGVDRMSNPG</sequence>
<dbReference type="EMBL" id="PDJK01000002">
    <property type="protein sequence ID" value="PFG50720.1"/>
    <property type="molecule type" value="Genomic_DNA"/>
</dbReference>
<dbReference type="InterPro" id="IPR005506">
    <property type="entry name" value="DUF312_ALF"/>
</dbReference>